<accession>A0A937KBX0</accession>
<dbReference type="EMBL" id="JAEUGD010000042">
    <property type="protein sequence ID" value="MBL6446837.1"/>
    <property type="molecule type" value="Genomic_DNA"/>
</dbReference>
<dbReference type="Proteomes" id="UP000614216">
    <property type="component" value="Unassembled WGS sequence"/>
</dbReference>
<dbReference type="RefSeq" id="WP_202856379.1">
    <property type="nucleotide sequence ID" value="NZ_JAEUGD010000042.1"/>
</dbReference>
<organism evidence="1 2">
    <name type="scientific">Fulvivirga marina</name>
    <dbReference type="NCBI Taxonomy" id="2494733"/>
    <lineage>
        <taxon>Bacteria</taxon>
        <taxon>Pseudomonadati</taxon>
        <taxon>Bacteroidota</taxon>
        <taxon>Cytophagia</taxon>
        <taxon>Cytophagales</taxon>
        <taxon>Fulvivirgaceae</taxon>
        <taxon>Fulvivirga</taxon>
    </lineage>
</organism>
<comment type="caution">
    <text evidence="1">The sequence shown here is derived from an EMBL/GenBank/DDBJ whole genome shotgun (WGS) entry which is preliminary data.</text>
</comment>
<proteinExistence type="predicted"/>
<dbReference type="AlphaFoldDB" id="A0A937KBX0"/>
<name>A0A937KBX0_9BACT</name>
<evidence type="ECO:0000313" key="2">
    <source>
        <dbReference type="Proteomes" id="UP000614216"/>
    </source>
</evidence>
<evidence type="ECO:0000313" key="1">
    <source>
        <dbReference type="EMBL" id="MBL6446837.1"/>
    </source>
</evidence>
<keyword evidence="2" id="KW-1185">Reference proteome</keyword>
<gene>
    <name evidence="1" type="ORF">JMN32_10975</name>
</gene>
<sequence length="353" mass="40379">MKKPKIKSTCNISILVMGVLFFSMISCREDVLNDQTQNSNQFAQNLSGEKQNQSARLGKGICFPVVDPGRIVRRTLVLRCDDTWGECNRYYTECLPWLDPCALIPCGIEWRDPWIIYDKFRETPEVFDSFRDAGQIKIDPSTTRAYFPVNGSVLGMQFYQEWEHSLSKDKLHLRTALLLDEETANDYGLEGDVLPAGIYPVIYNEKNNTFNAFAAVSKFPVEYDRPINQIIPAYFDGTLNSLLKDFYIKEQPESVLIETDLEKYTVEPNISKNIAGVYAASSNLYDLSLIFKGDPNPQSSKYGTPTKILVEGEIWLNEEIAKLLNIEPFLIRPENVHQAYDEKEDVLRVTILR</sequence>
<reference evidence="1" key="1">
    <citation type="submission" date="2021-01" db="EMBL/GenBank/DDBJ databases">
        <title>Fulvivirga kasyanovii gen. nov., sp nov., a novel member of the phylum Bacteroidetes isolated from seawater in a mussel farm.</title>
        <authorList>
            <person name="Zhao L.-H."/>
            <person name="Wang Z.-J."/>
        </authorList>
    </citation>
    <scope>NUCLEOTIDE SEQUENCE</scope>
    <source>
        <strain evidence="1">29W222</strain>
    </source>
</reference>
<dbReference type="PROSITE" id="PS51257">
    <property type="entry name" value="PROKAR_LIPOPROTEIN"/>
    <property type="match status" value="1"/>
</dbReference>
<protein>
    <submittedName>
        <fullName evidence="1">Uncharacterized protein</fullName>
    </submittedName>
</protein>